<name>A0A292ZLY6_SPHSA</name>
<gene>
    <name evidence="1" type="ORF">SFOMI_4438</name>
</gene>
<reference evidence="1 2" key="2">
    <citation type="journal article" date="2013" name="Environ. Sci. Technol.">
        <title>The 4-tert-butylphenol-utilizing bacterium Sphingobium fuliginis OMI can degrade bisphenols via phenolic ring hydroxylation and meta-cleavage pathway.</title>
        <authorList>
            <person name="Ogata Y."/>
            <person name="Goda S."/>
            <person name="Toyama T."/>
            <person name="Sei K."/>
            <person name="Ike M."/>
        </authorList>
    </citation>
    <scope>NUCLEOTIDE SEQUENCE [LARGE SCALE GENOMIC DNA]</scope>
    <source>
        <strain evidence="1 2">OMI</strain>
    </source>
</reference>
<organism evidence="1 2">
    <name type="scientific">Sphingobium fuliginis (strain ATCC 27551)</name>
    <dbReference type="NCBI Taxonomy" id="336203"/>
    <lineage>
        <taxon>Bacteria</taxon>
        <taxon>Pseudomonadati</taxon>
        <taxon>Pseudomonadota</taxon>
        <taxon>Alphaproteobacteria</taxon>
        <taxon>Sphingomonadales</taxon>
        <taxon>Sphingomonadaceae</taxon>
        <taxon>Sphingobium</taxon>
    </lineage>
</organism>
<proteinExistence type="predicted"/>
<protein>
    <submittedName>
        <fullName evidence="1">Uncharacterized protein</fullName>
    </submittedName>
</protein>
<accession>A0A292ZLY6</accession>
<reference evidence="1 2" key="1">
    <citation type="journal article" date="2013" name="Biodegradation">
        <title>Occurrence of 4-tert-butylphenol (4-t-BP) biodegradation in an aquatic sample caused by the presence of Spirodela polyrrhiza and isolation of a 4-t-BP-utilizing bacterium.</title>
        <authorList>
            <person name="Ogata Y."/>
            <person name="Toyama T."/>
            <person name="Yu N."/>
            <person name="Wang X."/>
            <person name="Sei K."/>
            <person name="Ike M."/>
        </authorList>
    </citation>
    <scope>NUCLEOTIDE SEQUENCE [LARGE SCALE GENOMIC DNA]</scope>
    <source>
        <strain evidence="1 2">OMI</strain>
    </source>
</reference>
<dbReference type="EMBL" id="BEWI01000032">
    <property type="protein sequence ID" value="GAY23860.1"/>
    <property type="molecule type" value="Genomic_DNA"/>
</dbReference>
<dbReference type="AlphaFoldDB" id="A0A292ZLY6"/>
<evidence type="ECO:0000313" key="1">
    <source>
        <dbReference type="EMBL" id="GAY23860.1"/>
    </source>
</evidence>
<dbReference type="RefSeq" id="WP_044661024.1">
    <property type="nucleotide sequence ID" value="NZ_BEWI01000032.1"/>
</dbReference>
<dbReference type="Proteomes" id="UP000221538">
    <property type="component" value="Unassembled WGS sequence"/>
</dbReference>
<evidence type="ECO:0000313" key="2">
    <source>
        <dbReference type="Proteomes" id="UP000221538"/>
    </source>
</evidence>
<sequence length="68" mass="7637">MPTSEFFREQAELWERRAGAEMSRHAQDAALAAARKWHDDANFAEMMTIGLVATPQPEPLVDQPVIKA</sequence>
<comment type="caution">
    <text evidence="1">The sequence shown here is derived from an EMBL/GenBank/DDBJ whole genome shotgun (WGS) entry which is preliminary data.</text>
</comment>